<protein>
    <submittedName>
        <fullName evidence="2">Uncharacterized protein</fullName>
    </submittedName>
</protein>
<evidence type="ECO:0000313" key="3">
    <source>
        <dbReference type="Proteomes" id="UP000823775"/>
    </source>
</evidence>
<feature type="compositionally biased region" description="Polar residues" evidence="1">
    <location>
        <begin position="26"/>
        <end position="43"/>
    </location>
</feature>
<evidence type="ECO:0000313" key="2">
    <source>
        <dbReference type="EMBL" id="MCD7450524.1"/>
    </source>
</evidence>
<feature type="region of interest" description="Disordered" evidence="1">
    <location>
        <begin position="1"/>
        <end position="156"/>
    </location>
</feature>
<reference evidence="2 3" key="1">
    <citation type="journal article" date="2021" name="BMC Genomics">
        <title>Datura genome reveals duplications of psychoactive alkaloid biosynthetic genes and high mutation rate following tissue culture.</title>
        <authorList>
            <person name="Rajewski A."/>
            <person name="Carter-House D."/>
            <person name="Stajich J."/>
            <person name="Litt A."/>
        </authorList>
    </citation>
    <scope>NUCLEOTIDE SEQUENCE [LARGE SCALE GENOMIC DNA]</scope>
    <source>
        <strain evidence="2">AR-01</strain>
    </source>
</reference>
<dbReference type="EMBL" id="JACEIK010000135">
    <property type="protein sequence ID" value="MCD7450524.1"/>
    <property type="molecule type" value="Genomic_DNA"/>
</dbReference>
<sequence length="227" mass="23447">MAGETSPFPSIEGNQLSDNLILDAPLSSNPSFSPSGTDTQPTLSPKMHSPKAVPVNSTAISPGDDNTGGDEAGVTADSPVVAKEGTDVPQKEGSNFSTENLFEGALIESKEGSRSGSDVGTCPFIHESGEPSSQEALPVAASPKCDGTPTQPDMEIPETLAPSEIVAGTSSPPDDDEVPLHLVFKRKSRTASQLTLQRSIGTQGGPATRGTVKKSLDLILERAAKIP</sequence>
<name>A0ABS8RVA3_DATST</name>
<proteinExistence type="predicted"/>
<evidence type="ECO:0000256" key="1">
    <source>
        <dbReference type="SAM" id="MobiDB-lite"/>
    </source>
</evidence>
<dbReference type="Proteomes" id="UP000823775">
    <property type="component" value="Unassembled WGS sequence"/>
</dbReference>
<organism evidence="2 3">
    <name type="scientific">Datura stramonium</name>
    <name type="common">Jimsonweed</name>
    <name type="synonym">Common thornapple</name>
    <dbReference type="NCBI Taxonomy" id="4076"/>
    <lineage>
        <taxon>Eukaryota</taxon>
        <taxon>Viridiplantae</taxon>
        <taxon>Streptophyta</taxon>
        <taxon>Embryophyta</taxon>
        <taxon>Tracheophyta</taxon>
        <taxon>Spermatophyta</taxon>
        <taxon>Magnoliopsida</taxon>
        <taxon>eudicotyledons</taxon>
        <taxon>Gunneridae</taxon>
        <taxon>Pentapetalae</taxon>
        <taxon>asterids</taxon>
        <taxon>lamiids</taxon>
        <taxon>Solanales</taxon>
        <taxon>Solanaceae</taxon>
        <taxon>Solanoideae</taxon>
        <taxon>Datureae</taxon>
        <taxon>Datura</taxon>
    </lineage>
</organism>
<keyword evidence="3" id="KW-1185">Reference proteome</keyword>
<gene>
    <name evidence="2" type="ORF">HAX54_006816</name>
</gene>
<accession>A0ABS8RVA3</accession>
<comment type="caution">
    <text evidence="2">The sequence shown here is derived from an EMBL/GenBank/DDBJ whole genome shotgun (WGS) entry which is preliminary data.</text>
</comment>
<feature type="region of interest" description="Disordered" evidence="1">
    <location>
        <begin position="193"/>
        <end position="212"/>
    </location>
</feature>